<feature type="transmembrane region" description="Helical" evidence="13">
    <location>
        <begin position="83"/>
        <end position="105"/>
    </location>
</feature>
<comment type="subcellular location">
    <subcellularLocation>
        <location evidence="2">Cell membrane</location>
        <topology evidence="2">Multi-pass membrane protein</topology>
    </subcellularLocation>
</comment>
<evidence type="ECO:0000256" key="10">
    <source>
        <dbReference type="ARBA" id="ARBA00023065"/>
    </source>
</evidence>
<evidence type="ECO:0000313" key="14">
    <source>
        <dbReference type="EMBL" id="PNH17877.1"/>
    </source>
</evidence>
<comment type="similarity">
    <text evidence="3">Belongs to the multi antimicrobial extrusion (MATE) (TC 2.A.66.1) family.</text>
</comment>
<dbReference type="InterPro" id="IPR050222">
    <property type="entry name" value="MATE_MdtK"/>
</dbReference>
<dbReference type="PIRSF" id="PIRSF006603">
    <property type="entry name" value="DinF"/>
    <property type="match status" value="1"/>
</dbReference>
<dbReference type="PANTHER" id="PTHR43298:SF2">
    <property type="entry name" value="FMN_FAD EXPORTER YEEO-RELATED"/>
    <property type="match status" value="1"/>
</dbReference>
<dbReference type="EMBL" id="NBZD01000005">
    <property type="protein sequence ID" value="PNH17877.1"/>
    <property type="molecule type" value="Genomic_DNA"/>
</dbReference>
<feature type="transmembrane region" description="Helical" evidence="13">
    <location>
        <begin position="125"/>
        <end position="147"/>
    </location>
</feature>
<keyword evidence="6" id="KW-0050">Antiport</keyword>
<evidence type="ECO:0000256" key="2">
    <source>
        <dbReference type="ARBA" id="ARBA00004651"/>
    </source>
</evidence>
<dbReference type="GO" id="GO:0005886">
    <property type="term" value="C:plasma membrane"/>
    <property type="evidence" value="ECO:0007669"/>
    <property type="project" value="UniProtKB-SubCell"/>
</dbReference>
<keyword evidence="5" id="KW-0813">Transport</keyword>
<evidence type="ECO:0000256" key="4">
    <source>
        <dbReference type="ARBA" id="ARBA00020268"/>
    </source>
</evidence>
<dbReference type="AlphaFoldDB" id="A0A2J8AZE2"/>
<evidence type="ECO:0000256" key="9">
    <source>
        <dbReference type="ARBA" id="ARBA00022989"/>
    </source>
</evidence>
<dbReference type="NCBIfam" id="TIGR00797">
    <property type="entry name" value="matE"/>
    <property type="match status" value="1"/>
</dbReference>
<evidence type="ECO:0000256" key="12">
    <source>
        <dbReference type="ARBA" id="ARBA00031636"/>
    </source>
</evidence>
<keyword evidence="7" id="KW-1003">Cell membrane</keyword>
<keyword evidence="9 13" id="KW-1133">Transmembrane helix</keyword>
<feature type="transmembrane region" description="Helical" evidence="13">
    <location>
        <begin position="154"/>
        <end position="176"/>
    </location>
</feature>
<feature type="transmembrane region" description="Helical" evidence="13">
    <location>
        <begin position="182"/>
        <end position="205"/>
    </location>
</feature>
<evidence type="ECO:0000256" key="13">
    <source>
        <dbReference type="SAM" id="Phobius"/>
    </source>
</evidence>
<evidence type="ECO:0000256" key="5">
    <source>
        <dbReference type="ARBA" id="ARBA00022448"/>
    </source>
</evidence>
<accession>A0A2J8AZE2</accession>
<feature type="transmembrane region" description="Helical" evidence="13">
    <location>
        <begin position="343"/>
        <end position="364"/>
    </location>
</feature>
<dbReference type="InterPro" id="IPR002528">
    <property type="entry name" value="MATE_fam"/>
</dbReference>
<organism evidence="14 15">
    <name type="scientific">Mageeibacillus indolicus</name>
    <dbReference type="NCBI Taxonomy" id="884684"/>
    <lineage>
        <taxon>Bacteria</taxon>
        <taxon>Bacillati</taxon>
        <taxon>Bacillota</taxon>
        <taxon>Clostridia</taxon>
        <taxon>Eubacteriales</taxon>
        <taxon>Oscillospiraceae</taxon>
        <taxon>Mageeibacillus</taxon>
    </lineage>
</organism>
<dbReference type="GO" id="GO:0006811">
    <property type="term" value="P:monoatomic ion transport"/>
    <property type="evidence" value="ECO:0007669"/>
    <property type="project" value="UniProtKB-KW"/>
</dbReference>
<dbReference type="PANTHER" id="PTHR43298">
    <property type="entry name" value="MULTIDRUG RESISTANCE PROTEIN NORM-RELATED"/>
    <property type="match status" value="1"/>
</dbReference>
<feature type="transmembrane region" description="Helical" evidence="13">
    <location>
        <begin position="50"/>
        <end position="71"/>
    </location>
</feature>
<dbReference type="GO" id="GO:0042910">
    <property type="term" value="F:xenobiotic transmembrane transporter activity"/>
    <property type="evidence" value="ECO:0007669"/>
    <property type="project" value="InterPro"/>
</dbReference>
<feature type="transmembrane region" description="Helical" evidence="13">
    <location>
        <begin position="376"/>
        <end position="397"/>
    </location>
</feature>
<evidence type="ECO:0000256" key="11">
    <source>
        <dbReference type="ARBA" id="ARBA00023136"/>
    </source>
</evidence>
<dbReference type="RefSeq" id="WP_034573379.1">
    <property type="nucleotide sequence ID" value="NZ_NBZD01000005.1"/>
</dbReference>
<reference evidence="15" key="1">
    <citation type="submission" date="2017-04" db="EMBL/GenBank/DDBJ databases">
        <authorList>
            <person name="Bumgarner R.E."/>
            <person name="Fredricks D.N."/>
            <person name="Srinivasan S."/>
        </authorList>
    </citation>
    <scope>NUCLEOTIDE SEQUENCE [LARGE SCALE GENOMIC DNA]</scope>
    <source>
        <strain evidence="15">KA00405</strain>
    </source>
</reference>
<evidence type="ECO:0000256" key="8">
    <source>
        <dbReference type="ARBA" id="ARBA00022692"/>
    </source>
</evidence>
<dbReference type="Pfam" id="PF01554">
    <property type="entry name" value="MatE"/>
    <property type="match status" value="2"/>
</dbReference>
<comment type="function">
    <text evidence="1">Multidrug efflux pump.</text>
</comment>
<keyword evidence="10" id="KW-0406">Ion transport</keyword>
<feature type="transmembrane region" description="Helical" evidence="13">
    <location>
        <begin position="20"/>
        <end position="44"/>
    </location>
</feature>
<evidence type="ECO:0000313" key="15">
    <source>
        <dbReference type="Proteomes" id="UP000236394"/>
    </source>
</evidence>
<sequence>MTKKEFLRLAVPLAGQGLFLNFAILVDLAMVGQLGIAGLAAVGICSQPKMVLSILYTALAVALTALVGRRYGEKNIEEAKRIFTTGMVMTLVMYTAFIVPAIIFAADIVKIAGAKSDYSAIAAAYFKWIAVSRFFDAISTVLAVPFMMTGRGKVIFFAGAAGNILNAGLNYVFIFGNCGAPAMGVAGAGLATMISAATTAVILALRLQNTGMGFTGRLIKPLKMARLTVHAVSEQICERIGLFIFARLIADLGTVGTGTGYVTMIIEDIFYYIFIGMGQAEATLVSKSLGAHDVKQTRQYIRTGLLFSLSVGVFGSFLFIAFGRSLAGLMMPEGEALSLATRVLFVSGIALIPEAIAPINAGALRGAGDTSFVAKYSLIIIAVFRPIITYLFIYPWGFGLPGAWMAIACDQGLRALISAWRLRGNRWCEREI</sequence>
<evidence type="ECO:0000256" key="7">
    <source>
        <dbReference type="ARBA" id="ARBA00022475"/>
    </source>
</evidence>
<evidence type="ECO:0000256" key="1">
    <source>
        <dbReference type="ARBA" id="ARBA00003408"/>
    </source>
</evidence>
<comment type="caution">
    <text evidence="14">The sequence shown here is derived from an EMBL/GenBank/DDBJ whole genome shotgun (WGS) entry which is preliminary data.</text>
</comment>
<proteinExistence type="inferred from homology"/>
<name>A0A2J8AZE2_9FIRM</name>
<feature type="transmembrane region" description="Helical" evidence="13">
    <location>
        <begin position="305"/>
        <end position="323"/>
    </location>
</feature>
<evidence type="ECO:0000256" key="6">
    <source>
        <dbReference type="ARBA" id="ARBA00022449"/>
    </source>
</evidence>
<keyword evidence="11 13" id="KW-0472">Membrane</keyword>
<dbReference type="GO" id="GO:0015297">
    <property type="term" value="F:antiporter activity"/>
    <property type="evidence" value="ECO:0007669"/>
    <property type="project" value="UniProtKB-KW"/>
</dbReference>
<dbReference type="InterPro" id="IPR048279">
    <property type="entry name" value="MdtK-like"/>
</dbReference>
<dbReference type="Proteomes" id="UP000236394">
    <property type="component" value="Unassembled WGS sequence"/>
</dbReference>
<evidence type="ECO:0000256" key="3">
    <source>
        <dbReference type="ARBA" id="ARBA00010199"/>
    </source>
</evidence>
<gene>
    <name evidence="14" type="ORF">B7R76_07500</name>
</gene>
<protein>
    <recommendedName>
        <fullName evidence="4">Probable multidrug resistance protein NorM</fullName>
    </recommendedName>
    <alternativeName>
        <fullName evidence="12">Multidrug-efflux transporter</fullName>
    </alternativeName>
</protein>
<keyword evidence="8 13" id="KW-0812">Transmembrane</keyword>